<keyword evidence="1" id="KW-0472">Membrane</keyword>
<feature type="transmembrane region" description="Helical" evidence="1">
    <location>
        <begin position="70"/>
        <end position="91"/>
    </location>
</feature>
<name>A0A9J6B3I9_SOLCO</name>
<feature type="transmembrane region" description="Helical" evidence="1">
    <location>
        <begin position="7"/>
        <end position="31"/>
    </location>
</feature>
<evidence type="ECO:0000313" key="2">
    <source>
        <dbReference type="EMBL" id="KAG5631192.1"/>
    </source>
</evidence>
<organism evidence="2 3">
    <name type="scientific">Solanum commersonii</name>
    <name type="common">Commerson's wild potato</name>
    <name type="synonym">Commerson's nightshade</name>
    <dbReference type="NCBI Taxonomy" id="4109"/>
    <lineage>
        <taxon>Eukaryota</taxon>
        <taxon>Viridiplantae</taxon>
        <taxon>Streptophyta</taxon>
        <taxon>Embryophyta</taxon>
        <taxon>Tracheophyta</taxon>
        <taxon>Spermatophyta</taxon>
        <taxon>Magnoliopsida</taxon>
        <taxon>eudicotyledons</taxon>
        <taxon>Gunneridae</taxon>
        <taxon>Pentapetalae</taxon>
        <taxon>asterids</taxon>
        <taxon>lamiids</taxon>
        <taxon>Solanales</taxon>
        <taxon>Solanaceae</taxon>
        <taxon>Solanoideae</taxon>
        <taxon>Solaneae</taxon>
        <taxon>Solanum</taxon>
    </lineage>
</organism>
<sequence length="132" mass="14773">MLGHVGLIFSFFKVLHLSSMFLSRLLFYWGLYKQHLPALGYLDLYLFADPGNLSCMSYQSAKVYFVNLSIAHPFLVYLKATVMIVFLCPSIPPIGSSLPMRAFVVIFSTDNVLSIVPSKNYNSSCSCLITSL</sequence>
<keyword evidence="1" id="KW-1133">Transmembrane helix</keyword>
<reference evidence="2 3" key="1">
    <citation type="submission" date="2020-09" db="EMBL/GenBank/DDBJ databases">
        <title>De no assembly of potato wild relative species, Solanum commersonii.</title>
        <authorList>
            <person name="Cho K."/>
        </authorList>
    </citation>
    <scope>NUCLEOTIDE SEQUENCE [LARGE SCALE GENOMIC DNA]</scope>
    <source>
        <strain evidence="2">LZ3.2</strain>
        <tissue evidence="2">Leaf</tissue>
    </source>
</reference>
<dbReference type="Proteomes" id="UP000824120">
    <property type="component" value="Chromosome 1"/>
</dbReference>
<comment type="caution">
    <text evidence="2">The sequence shown here is derived from an EMBL/GenBank/DDBJ whole genome shotgun (WGS) entry which is preliminary data.</text>
</comment>
<dbReference type="EMBL" id="JACXVP010000001">
    <property type="protein sequence ID" value="KAG5631192.1"/>
    <property type="molecule type" value="Genomic_DNA"/>
</dbReference>
<keyword evidence="3" id="KW-1185">Reference proteome</keyword>
<evidence type="ECO:0000313" key="3">
    <source>
        <dbReference type="Proteomes" id="UP000824120"/>
    </source>
</evidence>
<dbReference type="OrthoDB" id="10588565at2759"/>
<accession>A0A9J6B3I9</accession>
<evidence type="ECO:0000256" key="1">
    <source>
        <dbReference type="SAM" id="Phobius"/>
    </source>
</evidence>
<protein>
    <submittedName>
        <fullName evidence="2">Uncharacterized protein</fullName>
    </submittedName>
</protein>
<keyword evidence="1" id="KW-0812">Transmembrane</keyword>
<dbReference type="AlphaFoldDB" id="A0A9J6B3I9"/>
<proteinExistence type="predicted"/>
<gene>
    <name evidence="2" type="ORF">H5410_002909</name>
</gene>